<dbReference type="EMBL" id="BAAAPE010000012">
    <property type="protein sequence ID" value="GAA2084151.1"/>
    <property type="molecule type" value="Genomic_DNA"/>
</dbReference>
<keyword evidence="4" id="KW-1185">Reference proteome</keyword>
<feature type="transmembrane region" description="Helical" evidence="2">
    <location>
        <begin position="461"/>
        <end position="480"/>
    </location>
</feature>
<feature type="transmembrane region" description="Helical" evidence="2">
    <location>
        <begin position="152"/>
        <end position="178"/>
    </location>
</feature>
<gene>
    <name evidence="3" type="ORF">GCM10009801_45050</name>
</gene>
<keyword evidence="2" id="KW-0812">Transmembrane</keyword>
<name>A0ABN2W7L1_9ACTN</name>
<feature type="transmembrane region" description="Helical" evidence="2">
    <location>
        <begin position="112"/>
        <end position="131"/>
    </location>
</feature>
<feature type="transmembrane region" description="Helical" evidence="2">
    <location>
        <begin position="190"/>
        <end position="212"/>
    </location>
</feature>
<accession>A0ABN2W7L1</accession>
<evidence type="ECO:0000256" key="2">
    <source>
        <dbReference type="SAM" id="Phobius"/>
    </source>
</evidence>
<feature type="transmembrane region" description="Helical" evidence="2">
    <location>
        <begin position="487"/>
        <end position="510"/>
    </location>
</feature>
<evidence type="ECO:0000313" key="4">
    <source>
        <dbReference type="Proteomes" id="UP001500016"/>
    </source>
</evidence>
<keyword evidence="2" id="KW-1133">Transmembrane helix</keyword>
<feature type="transmembrane region" description="Helical" evidence="2">
    <location>
        <begin position="530"/>
        <end position="551"/>
    </location>
</feature>
<dbReference type="Proteomes" id="UP001500016">
    <property type="component" value="Unassembled WGS sequence"/>
</dbReference>
<evidence type="ECO:0000256" key="1">
    <source>
        <dbReference type="SAM" id="MobiDB-lite"/>
    </source>
</evidence>
<feature type="transmembrane region" description="Helical" evidence="2">
    <location>
        <begin position="371"/>
        <end position="392"/>
    </location>
</feature>
<comment type="caution">
    <text evidence="3">The sequence shown here is derived from an EMBL/GenBank/DDBJ whole genome shotgun (WGS) entry which is preliminary data.</text>
</comment>
<feature type="transmembrane region" description="Helical" evidence="2">
    <location>
        <begin position="323"/>
        <end position="342"/>
    </location>
</feature>
<feature type="transmembrane region" description="Helical" evidence="2">
    <location>
        <begin position="421"/>
        <end position="441"/>
    </location>
</feature>
<evidence type="ECO:0000313" key="3">
    <source>
        <dbReference type="EMBL" id="GAA2084151.1"/>
    </source>
</evidence>
<reference evidence="3 4" key="1">
    <citation type="journal article" date="2019" name="Int. J. Syst. Evol. Microbiol.">
        <title>The Global Catalogue of Microorganisms (GCM) 10K type strain sequencing project: providing services to taxonomists for standard genome sequencing and annotation.</title>
        <authorList>
            <consortium name="The Broad Institute Genomics Platform"/>
            <consortium name="The Broad Institute Genome Sequencing Center for Infectious Disease"/>
            <person name="Wu L."/>
            <person name="Ma J."/>
        </authorList>
    </citation>
    <scope>NUCLEOTIDE SEQUENCE [LARGE SCALE GENOMIC DNA]</scope>
    <source>
        <strain evidence="3 4">JCM 15478</strain>
    </source>
</reference>
<feature type="region of interest" description="Disordered" evidence="1">
    <location>
        <begin position="1"/>
        <end position="27"/>
    </location>
</feature>
<organism evidence="3 4">
    <name type="scientific">Streptomyces albiaxialis</name>
    <dbReference type="NCBI Taxonomy" id="329523"/>
    <lineage>
        <taxon>Bacteria</taxon>
        <taxon>Bacillati</taxon>
        <taxon>Actinomycetota</taxon>
        <taxon>Actinomycetes</taxon>
        <taxon>Kitasatosporales</taxon>
        <taxon>Streptomycetaceae</taxon>
        <taxon>Streptomyces</taxon>
    </lineage>
</organism>
<feature type="transmembrane region" description="Helical" evidence="2">
    <location>
        <begin position="266"/>
        <end position="287"/>
    </location>
</feature>
<keyword evidence="2" id="KW-0472">Membrane</keyword>
<feature type="transmembrane region" description="Helical" evidence="2">
    <location>
        <begin position="224"/>
        <end position="246"/>
    </location>
</feature>
<proteinExistence type="predicted"/>
<feature type="compositionally biased region" description="Polar residues" evidence="1">
    <location>
        <begin position="1"/>
        <end position="10"/>
    </location>
</feature>
<feature type="transmembrane region" description="Helical" evidence="2">
    <location>
        <begin position="48"/>
        <end position="66"/>
    </location>
</feature>
<feature type="compositionally biased region" description="Basic and acidic residues" evidence="1">
    <location>
        <begin position="12"/>
        <end position="24"/>
    </location>
</feature>
<protein>
    <submittedName>
        <fullName evidence="3">ABC transporter membrane-spanning protein</fullName>
    </submittedName>
</protein>
<sequence length="559" mass="58740">MSGTTRTTAPDTGRRAGQGREREPAGGNALAGTGVLFRFALRRDRVRLPVWVLALFLGTLGTANNFKATYADAKDRANIAETLDSPAGRAMTGPSHYLKEPYDFGAMLSHQMIAYTTLLVGLMSVLMVVRHTRAEEETGRAELVRAGVVGRYASLTAALAVAVTANVLLALLLAVGLPGLNLDGIDSQGALVYAAVHAVVGFVFAAVAAITVQFTEHTRAASGMALAVLGAAFALRAAGDVGNGFLSWLSPIGWAQRAYPFVDDRWWPVLLGLGCALVLGAVGYRLSARRDVGAGLRPARRGAPRASDFLTTPLGFALRLHRGLLAGFTAGLVLLGMMYGSLLSDVEQMIEDIDQFKNAVEKLGGSVTDSFAGTVMIVLAVVASVYVVMAALRPRAEETGGRAEPLLATGLSRTRWMFSHLTMAVVGGTLVLLAGGLGIGASGAASVGEADMLPKLLGASLAYAPALWVTGGVAAVLFAWVPRAGAVAWIVPIYGFVTGYLGQLFDFPGWMKNLSPFGHVPQLPAEDMSWTPMLLLTLIAVALFAAAAAGFRRRDLEMK</sequence>
<dbReference type="RefSeq" id="WP_344530981.1">
    <property type="nucleotide sequence ID" value="NZ_BAAAPE010000012.1"/>
</dbReference>